<dbReference type="InterPro" id="IPR016024">
    <property type="entry name" value="ARM-type_fold"/>
</dbReference>
<evidence type="ECO:0000256" key="2">
    <source>
        <dbReference type="SAM" id="MobiDB-lite"/>
    </source>
</evidence>
<dbReference type="PANTHER" id="PTHR11139:SF1">
    <property type="entry name" value="TRANSFORMATION_TRANSCRIPTION DOMAIN-ASSOCIATED PROTEIN"/>
    <property type="match status" value="1"/>
</dbReference>
<proteinExistence type="inferred from homology"/>
<feature type="domain" description="PI3K/PI4K catalytic" evidence="3">
    <location>
        <begin position="3531"/>
        <end position="3866"/>
    </location>
</feature>
<dbReference type="InterPro" id="IPR011009">
    <property type="entry name" value="Kinase-like_dom_sf"/>
</dbReference>
<dbReference type="Gene3D" id="1.10.1070.11">
    <property type="entry name" value="Phosphatidylinositol 3-/4-kinase, catalytic domain"/>
    <property type="match status" value="1"/>
</dbReference>
<evidence type="ECO:0000313" key="5">
    <source>
        <dbReference type="Proteomes" id="UP000198406"/>
    </source>
</evidence>
<dbReference type="InterPro" id="IPR050517">
    <property type="entry name" value="DDR_Repair_Kinase"/>
</dbReference>
<dbReference type="InterPro" id="IPR036940">
    <property type="entry name" value="PI3/4_kinase_cat_sf"/>
</dbReference>
<comment type="caution">
    <text evidence="4">The sequence shown here is derived from an EMBL/GenBank/DDBJ whole genome shotgun (WGS) entry which is preliminary data.</text>
</comment>
<dbReference type="GO" id="GO:0000124">
    <property type="term" value="C:SAGA complex"/>
    <property type="evidence" value="ECO:0007669"/>
    <property type="project" value="TreeGrafter"/>
</dbReference>
<dbReference type="EMBL" id="BDSP01000168">
    <property type="protein sequence ID" value="GAX21506.1"/>
    <property type="molecule type" value="Genomic_DNA"/>
</dbReference>
<dbReference type="PROSITE" id="PS50290">
    <property type="entry name" value="PI3_4_KINASE_3"/>
    <property type="match status" value="1"/>
</dbReference>
<protein>
    <submittedName>
        <fullName evidence="4">Transformation/transcription domain-associated protein</fullName>
    </submittedName>
</protein>
<dbReference type="OrthoDB" id="5570127at2759"/>
<comment type="similarity">
    <text evidence="1">Belongs to the PI3/PI4-kinase family. TRA1 subfamily.</text>
</comment>
<evidence type="ECO:0000313" key="4">
    <source>
        <dbReference type="EMBL" id="GAX21506.1"/>
    </source>
</evidence>
<dbReference type="SUPFAM" id="SSF56112">
    <property type="entry name" value="Protein kinase-like (PK-like)"/>
    <property type="match status" value="1"/>
</dbReference>
<dbReference type="InParanoid" id="A0A1Z5K5L7"/>
<gene>
    <name evidence="4" type="ORF">FisN_4Hh569</name>
</gene>
<feature type="region of interest" description="Disordered" evidence="2">
    <location>
        <begin position="2364"/>
        <end position="2389"/>
    </location>
</feature>
<feature type="compositionally biased region" description="Polar residues" evidence="2">
    <location>
        <begin position="2368"/>
        <end position="2389"/>
    </location>
</feature>
<dbReference type="GO" id="GO:0005634">
    <property type="term" value="C:nucleus"/>
    <property type="evidence" value="ECO:0007669"/>
    <property type="project" value="TreeGrafter"/>
</dbReference>
<dbReference type="InterPro" id="IPR046805">
    <property type="entry name" value="Tra1_ring"/>
</dbReference>
<accession>A0A1Z5K5L7</accession>
<keyword evidence="5" id="KW-1185">Reference proteome</keyword>
<organism evidence="4 5">
    <name type="scientific">Fistulifera solaris</name>
    <name type="common">Oleaginous diatom</name>
    <dbReference type="NCBI Taxonomy" id="1519565"/>
    <lineage>
        <taxon>Eukaryota</taxon>
        <taxon>Sar</taxon>
        <taxon>Stramenopiles</taxon>
        <taxon>Ochrophyta</taxon>
        <taxon>Bacillariophyta</taxon>
        <taxon>Bacillariophyceae</taxon>
        <taxon>Bacillariophycidae</taxon>
        <taxon>Naviculales</taxon>
        <taxon>Naviculaceae</taxon>
        <taxon>Fistulifera</taxon>
    </lineage>
</organism>
<sequence>MDSPPGASPLMTGSMNWDPVRRRLLGADLSDGLSAATELRENIDVVHGKEFPLMLSALLPSFSSVLTHRTKPSPDVSSVEHRFRNTILDIISKFPCNDVLRPHAPHLVALAIDILNRDYEENALLACRIIFDLYKVYRALPQDYVQPYVDYVLNAYRSLPVAMQRNFVLPTTAVAEPASTAKEDVKEGTTVATPVEAAETSTPPAPQALALRSNVSFRVLTECPLMVMLMFQLYPKYVNNNVPVLIRVMMEALALRAPKLESLTGNQPSSPTSSVDPQAKRLYFSRTRELVGAQAKTLSFLTYLLRSFSSELKAYEDRLASNVVSLMSICPRESVSTRKELLVATRHLLNSDFRKGFFKHVDVMLDERVLMGSQNPNVVSDQAMLRPLAYTTLSDLVQHVRTNLTMPQISRVVTIFSRVLHDSSMTLPMSTQYIAIRTLLSVVDVIFHNKDPNPQLGRDMLVRALSAMVNKLSSLCENFCLEDDCAYNRSSKCVLGDLAPADSVRDIQSMIRAIIVGHKTIIYYLNGYRNQREKIGDKKDIRPSIPAGSNEEVSSGLFKLTHTEVALIDRFISTTFPAVKILTIPDPNHTILPAEKSLVDQHRDALTYFASAFTTLDGHNLRRTLGLRMDLLFDAIVDDPTVMIVPRHLLAANGSTSFEFCSILLDFLMDHLNEISFSRESDIVFLDQCPSNGTLDPKQHAESDFRRLTQLPYEGEKARERKSNTLLQLFERVLKSLSVFPDNEAAVRRHLRRIVATCLRNSMENVEVWPDNNCMLLRYVFRSISAGKFEESYRELLPLIPFVLNGLHRIISLSKDSLVLRQTAIELCLTIPARLSSLLPHLNLLLRIIIPALESNSGDLVNLGLRTLEFWIDNLNPLFLYPEISKEKDILSCLMVALSRHLRPAPYPYGLLTLRLLGKLGGKNREFLREPMSLPPGPEMSDNYCFVRCRWNKADGFLCSTQSDFALPYPLGRCIRLLKLVAQEEITRNQLNVDDEGDAPRASVSTWNDSQKLWGCPMSEVDFSAYSRDVSKVVLCELAKAALDVLRHSFLHVLDCSEINNSNDAESNSEGKRKILLDCLCGLMLAGMVNSLKQEAASLVTANLSRIPVDELIMSFSAFIVVAPLGCESIVKELLAKFVHIEGTTHDSQQDTLSSCLVSLCEGYGSSPWFKHCAFQATILFVVDLMDQATIQKLELNLVNSSFVALKSMPRELSRRGVEAALFAIRLCCRLYCPNIAFDESTIIWDGDNTDVAGRKNAESDAASQNCCRPNDDAFKVIFQSIASMQHLVRFTARFVLVNFILRPFSVEQNNEFVAEHMSFITRVLFSRSLRLMPLPQQAGIVDGLTVVIKELPNLIPLSDQHLLAFLSELLKMSSVADGEMTDNTLANSVVDKNGYVGTTIDLNTDFRPSHASALFNRRECMARFQNAWLNVPDECPVGVELRVASIRLFHVAIKVYTDAFFDADTSTPIGNIRPHVVSLLFRSLVSFPLRAVNAAHSALGDVLSLSVVAKPGESLDKPQSRLPKELLQTCIRPVLLHLREYTRLSVPLLRGLSRLLDLLSSWFNKTLGEKLLDHLQKWADPPRIVGHSIWKQGAEPLVAAGIIDIFASLPHSSNFVEPLVKTCIKLEAALPAFKGRFLTSPYREPLANYLNKHPQVTVNFFFQRFKTPMYSELFQDLLTLNQSTELRLYLRSKQSSAMLLNVCFERPLAIIRAEKSVSAGTTKASLATHGILFQSTSPDQSGMTVDALEMQFQGFRLVNTLLSYDPEYFSEHNDIVRAFRWLWRSKGRYLRMQHEDLVPPRYHDESAMLAKFLIAYAKFVPNEDMDILFELIRVFLQPSTSDFFGVGQFLARTVSTVLTPGQKRQVIHRFFALIAGESNEETKLLSIQFLIYPILRSAGVKHSEAELPNNSAESSNFVDADIVEKFTHEVIYRKGSPINCGDRLNVELLKLLNVFINQYPHFVEPYCDDIFQFCWTLVKSEDAACKGWAHVVVACFVKTFATPVKMVTKAYESLLRSHQQEGKDLIKNALDVLVPCLPKRLPEEDLKNVIEQTCQLLLEEGNSTPQLAHICQTIVSSPNIFFSCRARIVGYLISSLHRLGLPQNTSLESRLLVVDLVCLLLSWNEKQKAEIGGEILTRDQGEILANFLIRLRVLIAEPPDPRHKFEATGSPKLERKANEVIERLLGRWTLSLRPTPFEKAIVKDQAFDGQIIACLQLLTVIASSGHHVFFKENQSLVRDLLRTSFVKAKESESVLGTLKAFLEMGNTNVIVGRDVVTILDSFISGIVHEQRKKRRASDHEQGSTSKSRDRQGNDDVLVNSFAIFILEMTSLFCLNEKPLLQVVLRSLVSFGSILTKAHLSDAAAKQRQGSPNSPHITSPGRQSHTPTSGILGEAFRVDSRNSPKFNPIKSKFAKDGEAGASQLALIEILSILENSEISFTFTTIRKALFQMISNLLDSSDSAQVLLITARISGKWIIGDDRGLPLTTKERRCLLGKIATMDTTAISSDLEAQPLNDFVSIFIEKYSNSLKATDRLDVVELHVACLLHTNADVRHRTWKWLSGGNLITIAHFWELLHLNLEALGGRFWITVIVDVLLMSSSDDGTGLLQSLRTLAHADPTLSLELFTSLLQAVWQYMPTDSLRVKMTSNLELLLSRPYHAQFLGNEETENDSRCSNAVRALVNALLLLQPTPLIDMTVLVALAESYNCWREVLSILEIYYVGLQGHPLGTDCLHAMRACFQRLEEDGMWMGIAALSCKLPQTRRVLSKEVYGMVNEAVAGYAGLMELVQDESSPMEVDDFEMSLWEDRWIGLQKDTCQLDLVSEYASETGNPHLMLECAWKTRKWAEVRSLCSSASLIPSVEAGDPLVKLSETLLAVADGKLSDVENLHAQTAQLCLYKWQLLPKLSSGSASHASTLHFFHRLVEIRESGQIMVETNNHSSAKTLPDLKNLLNAWRHRLPCESDKLSAWDDVCAWREHMFSAVTSNFHWSEPNTLATLHDRPWTIIRMAKTARKQGMQDVSLHFLNKTSEERSMNVSDAFLKLREQILAYFNPDSELERHGGLNLINSTNLSFFDQAQKSELFRLKAQFLSSLGSRSKANQAFCHSVEICATHARAWNSWGELCSSLGAVAEKQAEQGSVTGTTEDSVSQDKAIAAKKVAQYLAQAMGCYLEAVRIDGNEWARVHLPKCLWMLSKDSTSSNILSQTLEDRGKLIPAWAVYYPLRSFYLERRDVERARSSSAQESHQMGSVGLAEVMMSLLRRSHASLWSTLESVLEELIVKFRPSYEEELLSTLVALLERAEAQVGTIGKNSDEEGVIVPVWKTLGRIAVKFFRPVDESSVKRDERARKTTQFKAAYKDQFERDFDVKSESDAAPATEGQPSFSLEELLEKLSAWKEKLENHVLSMPKSMSLIETSPSLAIFGVGDSPDLWPGSCDPLSQGMKGERDFLSDDDAMSSTPIASTSSSAAAAQKASYISSKAGAAEAMREGVGGQYGGGSSRIEVPGQYAPNSSSWADSKPSPELHAKMIKFEQSVEVLRRNDQLVRRIGIVASNGKTYRFLLQFAVPYWTRTDERTAQVHYLVDKVIRKDIRSVRANLSVQPQAVIPVAQRLRLIREPEDRISLDEIYRQHCAKTDLDPAALCQEHTTQIKTLLMSIAQDSVEDKKDRSVAEEEGKLRIFDEIASRKGAESNIVSSYLQSTMKCPESIFQFRRSFAQQWAINCLLQFVFSISDRSPTRVVIVASSGGVLAPDFRVSYSSQGFMETPRVPFRLTSNLLDTIGVSLLDSTFITSICRVAAAVRSNRHDIDPTLRLLMRDDLVTFYTKSMAKSDSQTQEMEKQLGDRVSRNVANLHSRFSECCPTHGIANSGNIDDKEPDDTVDERVRRLLASARSHSNLSQMPSSFQGWL</sequence>
<evidence type="ECO:0000256" key="1">
    <source>
        <dbReference type="ARBA" id="ARBA00007234"/>
    </source>
</evidence>
<dbReference type="GO" id="GO:0035267">
    <property type="term" value="C:NuA4 histone acetyltransferase complex"/>
    <property type="evidence" value="ECO:0007669"/>
    <property type="project" value="TreeGrafter"/>
</dbReference>
<dbReference type="InterPro" id="IPR003151">
    <property type="entry name" value="PIK-rel_kinase_FAT"/>
</dbReference>
<dbReference type="GO" id="GO:0006281">
    <property type="term" value="P:DNA repair"/>
    <property type="evidence" value="ECO:0007669"/>
    <property type="project" value="TreeGrafter"/>
</dbReference>
<dbReference type="InterPro" id="IPR000403">
    <property type="entry name" value="PI3/4_kinase_cat_dom"/>
</dbReference>
<dbReference type="GO" id="GO:0006355">
    <property type="term" value="P:regulation of DNA-templated transcription"/>
    <property type="evidence" value="ECO:0007669"/>
    <property type="project" value="TreeGrafter"/>
</dbReference>
<dbReference type="SMART" id="SM00146">
    <property type="entry name" value="PI3Kc"/>
    <property type="match status" value="1"/>
</dbReference>
<dbReference type="Pfam" id="PF02259">
    <property type="entry name" value="FAT"/>
    <property type="match status" value="1"/>
</dbReference>
<name>A0A1Z5K5L7_FISSO</name>
<dbReference type="PANTHER" id="PTHR11139">
    <property type="entry name" value="ATAXIA TELANGIECTASIA MUTATED ATM -RELATED"/>
    <property type="match status" value="1"/>
</dbReference>
<reference evidence="4 5" key="1">
    <citation type="journal article" date="2015" name="Plant Cell">
        <title>Oil accumulation by the oleaginous diatom Fistulifera solaris as revealed by the genome and transcriptome.</title>
        <authorList>
            <person name="Tanaka T."/>
            <person name="Maeda Y."/>
            <person name="Veluchamy A."/>
            <person name="Tanaka M."/>
            <person name="Abida H."/>
            <person name="Marechal E."/>
            <person name="Bowler C."/>
            <person name="Muto M."/>
            <person name="Sunaga Y."/>
            <person name="Tanaka M."/>
            <person name="Yoshino T."/>
            <person name="Taniguchi T."/>
            <person name="Fukuda Y."/>
            <person name="Nemoto M."/>
            <person name="Matsumoto M."/>
            <person name="Wong P.S."/>
            <person name="Aburatani S."/>
            <person name="Fujibuchi W."/>
        </authorList>
    </citation>
    <scope>NUCLEOTIDE SEQUENCE [LARGE SCALE GENOMIC DNA]</scope>
    <source>
        <strain evidence="4 5">JPCC DA0580</strain>
    </source>
</reference>
<dbReference type="InterPro" id="IPR046807">
    <property type="entry name" value="Tra1_central"/>
</dbReference>
<evidence type="ECO:0000259" key="3">
    <source>
        <dbReference type="PROSITE" id="PS50290"/>
    </source>
</evidence>
<dbReference type="SUPFAM" id="SSF48371">
    <property type="entry name" value="ARM repeat"/>
    <property type="match status" value="2"/>
</dbReference>
<dbReference type="Pfam" id="PF00454">
    <property type="entry name" value="PI3_PI4_kinase"/>
    <property type="match status" value="1"/>
</dbReference>
<dbReference type="Pfam" id="PF20175">
    <property type="entry name" value="Tra1_central"/>
    <property type="match status" value="2"/>
</dbReference>
<dbReference type="Pfam" id="PF20206">
    <property type="entry name" value="Tra1_ring"/>
    <property type="match status" value="3"/>
</dbReference>
<dbReference type="Proteomes" id="UP000198406">
    <property type="component" value="Unassembled WGS sequence"/>
</dbReference>